<keyword evidence="2" id="KW-0812">Transmembrane</keyword>
<evidence type="ECO:0000256" key="2">
    <source>
        <dbReference type="SAM" id="Phobius"/>
    </source>
</evidence>
<keyword evidence="2" id="KW-0472">Membrane</keyword>
<dbReference type="AlphaFoldDB" id="A0AAV1HVE8"/>
<reference evidence="3 4" key="1">
    <citation type="submission" date="2023-10" db="EMBL/GenBank/DDBJ databases">
        <authorList>
            <person name="Maclean D."/>
            <person name="Macfadyen A."/>
        </authorList>
    </citation>
    <scope>NUCLEOTIDE SEQUENCE [LARGE SCALE GENOMIC DNA]</scope>
</reference>
<keyword evidence="2" id="KW-1133">Transmembrane helix</keyword>
<evidence type="ECO:0000313" key="4">
    <source>
        <dbReference type="Proteomes" id="UP001314263"/>
    </source>
</evidence>
<dbReference type="PANTHER" id="PTHR36970">
    <property type="entry name" value="UNNAMED PRODUCT"/>
    <property type="match status" value="1"/>
</dbReference>
<gene>
    <name evidence="3" type="ORF">CVIRNUC_001905</name>
</gene>
<keyword evidence="4" id="KW-1185">Reference proteome</keyword>
<feature type="transmembrane region" description="Helical" evidence="2">
    <location>
        <begin position="98"/>
        <end position="115"/>
    </location>
</feature>
<dbReference type="PANTHER" id="PTHR36970:SF1">
    <property type="entry name" value="BESTROPHIN HOMOLOG"/>
    <property type="match status" value="1"/>
</dbReference>
<dbReference type="Proteomes" id="UP001314263">
    <property type="component" value="Unassembled WGS sequence"/>
</dbReference>
<organism evidence="3 4">
    <name type="scientific">Coccomyxa viridis</name>
    <dbReference type="NCBI Taxonomy" id="1274662"/>
    <lineage>
        <taxon>Eukaryota</taxon>
        <taxon>Viridiplantae</taxon>
        <taxon>Chlorophyta</taxon>
        <taxon>core chlorophytes</taxon>
        <taxon>Trebouxiophyceae</taxon>
        <taxon>Trebouxiophyceae incertae sedis</taxon>
        <taxon>Coccomyxaceae</taxon>
        <taxon>Coccomyxa</taxon>
    </lineage>
</organism>
<feature type="transmembrane region" description="Helical" evidence="2">
    <location>
        <begin position="61"/>
        <end position="86"/>
    </location>
</feature>
<evidence type="ECO:0000313" key="3">
    <source>
        <dbReference type="EMBL" id="CAK0749372.1"/>
    </source>
</evidence>
<sequence length="427" mass="47495">MMKPIQPPTPMSPTPRARSAPFSVHSRGVMLFDQHRLLDGKFIGLGIFRSLRDMSGSAFQLLMAQGWLSIWTTLITIISVFFFTYIQDGRSQAIDWSVANFMVFLPLLSTVWWAYRRREQALTELAEAKVLLQHIALAHRDWLPSGAMPMGHVSEAQAVLHALIDGMRSYFLPPRFYSTEFPFTGLKLKMMRIAQDRAKQTRRITLAFRRLFRLSEVLQTSGLGDGNLSLLAAWNLQLQMAFERMANIKEYRTPQGFRALARCYVTLFIPIFFGPYYANLRLGIGTPFAVIIAIVMNLATVAVLHTAMALEDPFDNQGLDGTYVDEALFEAEQAILLSDEDLEPQSARGDGSAKPAWMGQSMPNHKVMRSDSGPPMPPSTGLSTGQSPASERAPQAAVGDSDTELPRSPNAVDEEHGVRTGNAIASR</sequence>
<feature type="transmembrane region" description="Helical" evidence="2">
    <location>
        <begin position="284"/>
        <end position="304"/>
    </location>
</feature>
<protein>
    <submittedName>
        <fullName evidence="3">Uncharacterized protein</fullName>
    </submittedName>
</protein>
<proteinExistence type="predicted"/>
<name>A0AAV1HVE8_9CHLO</name>
<dbReference type="EMBL" id="CAUYUE010000003">
    <property type="protein sequence ID" value="CAK0749372.1"/>
    <property type="molecule type" value="Genomic_DNA"/>
</dbReference>
<evidence type="ECO:0000256" key="1">
    <source>
        <dbReference type="SAM" id="MobiDB-lite"/>
    </source>
</evidence>
<feature type="transmembrane region" description="Helical" evidence="2">
    <location>
        <begin position="259"/>
        <end position="278"/>
    </location>
</feature>
<comment type="caution">
    <text evidence="3">The sequence shown here is derived from an EMBL/GenBank/DDBJ whole genome shotgun (WGS) entry which is preliminary data.</text>
</comment>
<feature type="compositionally biased region" description="Pro residues" evidence="1">
    <location>
        <begin position="1"/>
        <end position="13"/>
    </location>
</feature>
<feature type="region of interest" description="Disordered" evidence="1">
    <location>
        <begin position="339"/>
        <end position="427"/>
    </location>
</feature>
<accession>A0AAV1HVE8</accession>
<feature type="region of interest" description="Disordered" evidence="1">
    <location>
        <begin position="1"/>
        <end position="20"/>
    </location>
</feature>
<feature type="compositionally biased region" description="Polar residues" evidence="1">
    <location>
        <begin position="380"/>
        <end position="389"/>
    </location>
</feature>